<dbReference type="InterPro" id="IPR014825">
    <property type="entry name" value="DNA_alkylation"/>
</dbReference>
<dbReference type="RefSeq" id="WP_249280227.1">
    <property type="nucleotide sequence ID" value="NZ_JACRSS010000002.1"/>
</dbReference>
<dbReference type="PANTHER" id="PTHR34070:SF1">
    <property type="entry name" value="DNA ALKYLATION REPAIR PROTEIN"/>
    <property type="match status" value="1"/>
</dbReference>
<dbReference type="CDD" id="cd06561">
    <property type="entry name" value="AlkD_like"/>
    <property type="match status" value="1"/>
</dbReference>
<dbReference type="SUPFAM" id="SSF48371">
    <property type="entry name" value="ARM repeat"/>
    <property type="match status" value="1"/>
</dbReference>
<proteinExistence type="predicted"/>
<accession>A0A926DGF5</accession>
<evidence type="ECO:0000313" key="1">
    <source>
        <dbReference type="EMBL" id="MBC8538465.1"/>
    </source>
</evidence>
<gene>
    <name evidence="1" type="ORF">H8693_05920</name>
</gene>
<dbReference type="InterPro" id="IPR016024">
    <property type="entry name" value="ARM-type_fold"/>
</dbReference>
<comment type="caution">
    <text evidence="1">The sequence shown here is derived from an EMBL/GenBank/DDBJ whole genome shotgun (WGS) entry which is preliminary data.</text>
</comment>
<dbReference type="Proteomes" id="UP000617951">
    <property type="component" value="Unassembled WGS sequence"/>
</dbReference>
<dbReference type="Gene3D" id="1.25.10.90">
    <property type="match status" value="1"/>
</dbReference>
<evidence type="ECO:0000313" key="2">
    <source>
        <dbReference type="Proteomes" id="UP000617951"/>
    </source>
</evidence>
<dbReference type="EMBL" id="JACRSS010000002">
    <property type="protein sequence ID" value="MBC8538465.1"/>
    <property type="molecule type" value="Genomic_DNA"/>
</dbReference>
<dbReference type="AlphaFoldDB" id="A0A926DGF5"/>
<protein>
    <submittedName>
        <fullName evidence="1">DNA alkylation repair protein</fullName>
    </submittedName>
</protein>
<dbReference type="Pfam" id="PF08713">
    <property type="entry name" value="DNA_alkylation"/>
    <property type="match status" value="1"/>
</dbReference>
<name>A0A926DGF5_9FIRM</name>
<organism evidence="1 2">
    <name type="scientific">Guopingia tenuis</name>
    <dbReference type="NCBI Taxonomy" id="2763656"/>
    <lineage>
        <taxon>Bacteria</taxon>
        <taxon>Bacillati</taxon>
        <taxon>Bacillota</taxon>
        <taxon>Clostridia</taxon>
        <taxon>Christensenellales</taxon>
        <taxon>Christensenellaceae</taxon>
        <taxon>Guopingia</taxon>
    </lineage>
</organism>
<sequence>MASSTASVRETLFSLQDPAYQAFQSKLCPGVDNIIGVRMPALRPLARKLARESGLLYFQEGPEDYYEELLLKAMVLGYAKGSLADKLPHIAAFVPKITNWAVCDCFCGALKVTQEDPEAMLAFLRPYLSAPEEFSVRFAAVMLLEFYIDAAHISTTLSLLAAVTHPGYYAKMAVAWALSICYVKFPAETLPLLQEGQLDPFTHNKTIQKICESFRVAPQDKAMLRTLRRPLLSLKRK</sequence>
<dbReference type="PANTHER" id="PTHR34070">
    <property type="entry name" value="ARMADILLO-TYPE FOLD"/>
    <property type="match status" value="1"/>
</dbReference>
<keyword evidence="2" id="KW-1185">Reference proteome</keyword>
<reference evidence="1" key="1">
    <citation type="submission" date="2020-08" db="EMBL/GenBank/DDBJ databases">
        <title>Genome public.</title>
        <authorList>
            <person name="Liu C."/>
            <person name="Sun Q."/>
        </authorList>
    </citation>
    <scope>NUCLEOTIDE SEQUENCE</scope>
    <source>
        <strain evidence="1">NSJ-63</strain>
    </source>
</reference>